<feature type="transmembrane region" description="Helical" evidence="6">
    <location>
        <begin position="91"/>
        <end position="109"/>
    </location>
</feature>
<dbReference type="GO" id="GO:0005886">
    <property type="term" value="C:plasma membrane"/>
    <property type="evidence" value="ECO:0007669"/>
    <property type="project" value="UniProtKB-ARBA"/>
</dbReference>
<keyword evidence="3 6" id="KW-0812">Transmembrane</keyword>
<dbReference type="RefSeq" id="WP_184653964.1">
    <property type="nucleotide sequence ID" value="NZ_JACHBU010000002.1"/>
</dbReference>
<sequence length="201" mass="21606">MKTLYVDGSGFLHRLSARVKLVLLAAASLALFLIQSPSVLGVGAVASGLLYASLRIGWRQSWLRLRVLFLTIAAVALFTLVFNSPVEAVSVFFRLSALALLASAVTATTTTGDFITEVTFAALPLEKLGLIKAADIGLSIGLVLRFIPEMLLRHQAIRDAHIARGLRPRPLSIIVPLIILTLKNADEIASAIDARAIRAQK</sequence>
<dbReference type="PANTHER" id="PTHR33514">
    <property type="entry name" value="PROTEIN ABCI12, CHLOROPLASTIC"/>
    <property type="match status" value="1"/>
</dbReference>
<dbReference type="InterPro" id="IPR003339">
    <property type="entry name" value="ABC/ECF_trnsptr_transmembrane"/>
</dbReference>
<gene>
    <name evidence="7" type="ORF">F4695_000870</name>
</gene>
<feature type="transmembrane region" description="Helical" evidence="6">
    <location>
        <begin position="65"/>
        <end position="84"/>
    </location>
</feature>
<dbReference type="Pfam" id="PF02361">
    <property type="entry name" value="CbiQ"/>
    <property type="match status" value="1"/>
</dbReference>
<protein>
    <submittedName>
        <fullName evidence="7">Biotin transport system permease protein</fullName>
    </submittedName>
</protein>
<keyword evidence="5 6" id="KW-0472">Membrane</keyword>
<keyword evidence="4 6" id="KW-1133">Transmembrane helix</keyword>
<comment type="similarity">
    <text evidence="2">Belongs to the CbiQ family.</text>
</comment>
<evidence type="ECO:0000256" key="6">
    <source>
        <dbReference type="SAM" id="Phobius"/>
    </source>
</evidence>
<feature type="transmembrane region" description="Helical" evidence="6">
    <location>
        <begin position="129"/>
        <end position="148"/>
    </location>
</feature>
<evidence type="ECO:0000313" key="8">
    <source>
        <dbReference type="Proteomes" id="UP000585437"/>
    </source>
</evidence>
<evidence type="ECO:0000313" key="7">
    <source>
        <dbReference type="EMBL" id="MBB6507538.1"/>
    </source>
</evidence>
<dbReference type="CDD" id="cd16914">
    <property type="entry name" value="EcfT"/>
    <property type="match status" value="1"/>
</dbReference>
<keyword evidence="8" id="KW-1185">Reference proteome</keyword>
<comment type="caution">
    <text evidence="7">The sequence shown here is derived from an EMBL/GenBank/DDBJ whole genome shotgun (WGS) entry which is preliminary data.</text>
</comment>
<dbReference type="Proteomes" id="UP000585437">
    <property type="component" value="Unassembled WGS sequence"/>
</dbReference>
<organism evidence="7 8">
    <name type="scientific">Rhizobium soli</name>
    <dbReference type="NCBI Taxonomy" id="424798"/>
    <lineage>
        <taxon>Bacteria</taxon>
        <taxon>Pseudomonadati</taxon>
        <taxon>Pseudomonadota</taxon>
        <taxon>Alphaproteobacteria</taxon>
        <taxon>Hyphomicrobiales</taxon>
        <taxon>Rhizobiaceae</taxon>
        <taxon>Rhizobium/Agrobacterium group</taxon>
        <taxon>Rhizobium</taxon>
    </lineage>
</organism>
<name>A0A7X0JH91_9HYPH</name>
<evidence type="ECO:0000256" key="3">
    <source>
        <dbReference type="ARBA" id="ARBA00022692"/>
    </source>
</evidence>
<proteinExistence type="inferred from homology"/>
<evidence type="ECO:0000256" key="5">
    <source>
        <dbReference type="ARBA" id="ARBA00023136"/>
    </source>
</evidence>
<dbReference type="AlphaFoldDB" id="A0A7X0JH91"/>
<dbReference type="PANTHER" id="PTHR33514:SF13">
    <property type="entry name" value="PROTEIN ABCI12, CHLOROPLASTIC"/>
    <property type="match status" value="1"/>
</dbReference>
<dbReference type="EMBL" id="JACHBU010000002">
    <property type="protein sequence ID" value="MBB6507538.1"/>
    <property type="molecule type" value="Genomic_DNA"/>
</dbReference>
<accession>A0A7X0JH91</accession>
<evidence type="ECO:0000256" key="4">
    <source>
        <dbReference type="ARBA" id="ARBA00022989"/>
    </source>
</evidence>
<evidence type="ECO:0000256" key="1">
    <source>
        <dbReference type="ARBA" id="ARBA00004141"/>
    </source>
</evidence>
<reference evidence="7 8" key="1">
    <citation type="submission" date="2020-08" db="EMBL/GenBank/DDBJ databases">
        <title>The Agave Microbiome: Exploring the role of microbial communities in plant adaptations to desert environments.</title>
        <authorList>
            <person name="Partida-Martinez L.P."/>
        </authorList>
    </citation>
    <scope>NUCLEOTIDE SEQUENCE [LARGE SCALE GENOMIC DNA]</scope>
    <source>
        <strain evidence="7 8">AS3.12</strain>
    </source>
</reference>
<comment type="subcellular location">
    <subcellularLocation>
        <location evidence="1">Membrane</location>
        <topology evidence="1">Multi-pass membrane protein</topology>
    </subcellularLocation>
</comment>
<evidence type="ECO:0000256" key="2">
    <source>
        <dbReference type="ARBA" id="ARBA00008564"/>
    </source>
</evidence>